<proteinExistence type="inferred from homology"/>
<evidence type="ECO:0000313" key="10">
    <source>
        <dbReference type="Proteomes" id="UP000036471"/>
    </source>
</evidence>
<dbReference type="PROSITE" id="PS51462">
    <property type="entry name" value="NUDIX"/>
    <property type="match status" value="1"/>
</dbReference>
<dbReference type="PANTHER" id="PTHR11839:SF18">
    <property type="entry name" value="NUDIX HYDROLASE DOMAIN-CONTAINING PROTEIN"/>
    <property type="match status" value="1"/>
</dbReference>
<evidence type="ECO:0000313" key="9">
    <source>
        <dbReference type="EMBL" id="KMO20921.1"/>
    </source>
</evidence>
<dbReference type="SUPFAM" id="SSF55811">
    <property type="entry name" value="Nudix"/>
    <property type="match status" value="1"/>
</dbReference>
<protein>
    <recommendedName>
        <fullName evidence="4">GDP-mannose pyrophosphatase</fullName>
    </recommendedName>
    <alternativeName>
        <fullName evidence="6">GDP-mannose hydrolase</fullName>
    </alternativeName>
    <alternativeName>
        <fullName evidence="7">GDPMK</fullName>
    </alternativeName>
</protein>
<evidence type="ECO:0000256" key="7">
    <source>
        <dbReference type="ARBA" id="ARBA00032272"/>
    </source>
</evidence>
<gene>
    <name evidence="9" type="ORF">QR79_17470</name>
</gene>
<dbReference type="PROSITE" id="PS00893">
    <property type="entry name" value="NUDIX_BOX"/>
    <property type="match status" value="1"/>
</dbReference>
<keyword evidence="5" id="KW-0378">Hydrolase</keyword>
<evidence type="ECO:0000256" key="6">
    <source>
        <dbReference type="ARBA" id="ARBA00032162"/>
    </source>
</evidence>
<dbReference type="Pfam" id="PF00293">
    <property type="entry name" value="NUDIX"/>
    <property type="match status" value="1"/>
</dbReference>
<dbReference type="InterPro" id="IPR000086">
    <property type="entry name" value="NUDIX_hydrolase_dom"/>
</dbReference>
<evidence type="ECO:0000256" key="3">
    <source>
        <dbReference type="ARBA" id="ARBA00007275"/>
    </source>
</evidence>
<comment type="cofactor">
    <cofactor evidence="2">
        <name>Mg(2+)</name>
        <dbReference type="ChEBI" id="CHEBI:18420"/>
    </cofactor>
</comment>
<feature type="domain" description="Nudix hydrolase" evidence="8">
    <location>
        <begin position="11"/>
        <end position="149"/>
    </location>
</feature>
<dbReference type="PANTHER" id="PTHR11839">
    <property type="entry name" value="UDP/ADP-SUGAR PYROPHOSPHATASE"/>
    <property type="match status" value="1"/>
</dbReference>
<organism evidence="9 10">
    <name type="scientific">Methylobacterium indicum</name>
    <dbReference type="NCBI Taxonomy" id="1775910"/>
    <lineage>
        <taxon>Bacteria</taxon>
        <taxon>Pseudomonadati</taxon>
        <taxon>Pseudomonadota</taxon>
        <taxon>Alphaproteobacteria</taxon>
        <taxon>Hyphomicrobiales</taxon>
        <taxon>Methylobacteriaceae</taxon>
        <taxon>Methylobacterium</taxon>
    </lineage>
</organism>
<accession>A0ABR5H8G3</accession>
<evidence type="ECO:0000259" key="8">
    <source>
        <dbReference type="PROSITE" id="PS51462"/>
    </source>
</evidence>
<sequence>MEDDSVINPAGRHTRYGIVRFKNVGLRILPVDAAGYTFLVGQFRYAASYFSWELPAGGQEPDEDARACAARELEEEVGRSASSWMELLDIVPSGSLTTHRERSFVAWQLECKEQNLDEQEVIWVRRLPFGTAVQMALSGEIRDAGTITALLALHVRHLRRELPAELLNLLDQRSV</sequence>
<evidence type="ECO:0000256" key="4">
    <source>
        <dbReference type="ARBA" id="ARBA00016377"/>
    </source>
</evidence>
<comment type="caution">
    <text evidence="9">The sequence shown here is derived from an EMBL/GenBank/DDBJ whole genome shotgun (WGS) entry which is preliminary data.</text>
</comment>
<evidence type="ECO:0000256" key="1">
    <source>
        <dbReference type="ARBA" id="ARBA00000847"/>
    </source>
</evidence>
<reference evidence="9 10" key="1">
    <citation type="submission" date="2014-11" db="EMBL/GenBank/DDBJ databases">
        <title>Comparative genomics of Methylobacterium species.</title>
        <authorList>
            <person name="Chaudhry V."/>
            <person name="Patil P.B."/>
        </authorList>
    </citation>
    <scope>NUCLEOTIDE SEQUENCE [LARGE SCALE GENOMIC DNA]</scope>
    <source>
        <strain evidence="9 10">SE3.6</strain>
    </source>
</reference>
<keyword evidence="10" id="KW-1185">Reference proteome</keyword>
<comment type="catalytic activity">
    <reaction evidence="1">
        <text>GDP-alpha-D-mannose + H2O = alpha-D-mannose 1-phosphate + GMP + 2 H(+)</text>
        <dbReference type="Rhea" id="RHEA:27978"/>
        <dbReference type="ChEBI" id="CHEBI:15377"/>
        <dbReference type="ChEBI" id="CHEBI:15378"/>
        <dbReference type="ChEBI" id="CHEBI:57527"/>
        <dbReference type="ChEBI" id="CHEBI:58115"/>
        <dbReference type="ChEBI" id="CHEBI:58409"/>
    </reaction>
</comment>
<evidence type="ECO:0000256" key="5">
    <source>
        <dbReference type="ARBA" id="ARBA00022801"/>
    </source>
</evidence>
<dbReference type="InterPro" id="IPR015797">
    <property type="entry name" value="NUDIX_hydrolase-like_dom_sf"/>
</dbReference>
<name>A0ABR5H8G3_9HYPH</name>
<dbReference type="Proteomes" id="UP000036471">
    <property type="component" value="Unassembled WGS sequence"/>
</dbReference>
<dbReference type="EMBL" id="JTHG01000161">
    <property type="protein sequence ID" value="KMO20921.1"/>
    <property type="molecule type" value="Genomic_DNA"/>
</dbReference>
<evidence type="ECO:0000256" key="2">
    <source>
        <dbReference type="ARBA" id="ARBA00001946"/>
    </source>
</evidence>
<dbReference type="Gene3D" id="3.90.79.10">
    <property type="entry name" value="Nucleoside Triphosphate Pyrophosphohydrolase"/>
    <property type="match status" value="1"/>
</dbReference>
<comment type="similarity">
    <text evidence="3">Belongs to the Nudix hydrolase family. NudK subfamily.</text>
</comment>
<dbReference type="InterPro" id="IPR020084">
    <property type="entry name" value="NUDIX_hydrolase_CS"/>
</dbReference>